<evidence type="ECO:0000313" key="1">
    <source>
        <dbReference type="EMBL" id="CAA9318910.1"/>
    </source>
</evidence>
<accession>A0A6J4KZT2</accession>
<proteinExistence type="predicted"/>
<sequence>MTEDGVQQQPERRVRREDRADALRWIAFARSLAATLDVIPQALALVVPGPQLRIWHANAAALGRLASSNILPMREGVLLPAGAANATELFRAVELALATGPRHRHRATLISPDARVAPVLVQALDFGASPDLPVSHLLLLEMQEKISADDGLARLSERFQMTRKEAECALGLYAIGSIDKFARCTGKSIHTVRTQLKAAMHKTDTNTQAALVALVADLINE</sequence>
<dbReference type="SUPFAM" id="SSF46894">
    <property type="entry name" value="C-terminal effector domain of the bipartite response regulators"/>
    <property type="match status" value="1"/>
</dbReference>
<dbReference type="GO" id="GO:0003677">
    <property type="term" value="F:DNA binding"/>
    <property type="evidence" value="ECO:0007669"/>
    <property type="project" value="InterPro"/>
</dbReference>
<dbReference type="InterPro" id="IPR016032">
    <property type="entry name" value="Sig_transdc_resp-reg_C-effctor"/>
</dbReference>
<reference evidence="1" key="1">
    <citation type="submission" date="2020-02" db="EMBL/GenBank/DDBJ databases">
        <authorList>
            <person name="Meier V. D."/>
        </authorList>
    </citation>
    <scope>NUCLEOTIDE SEQUENCE</scope>
    <source>
        <strain evidence="1">AVDCRST_MAG71</strain>
    </source>
</reference>
<name>A0A6J4KZT2_9GAMM</name>
<organism evidence="1">
    <name type="scientific">uncultured Lysobacter sp</name>
    <dbReference type="NCBI Taxonomy" id="271060"/>
    <lineage>
        <taxon>Bacteria</taxon>
        <taxon>Pseudomonadati</taxon>
        <taxon>Pseudomonadota</taxon>
        <taxon>Gammaproteobacteria</taxon>
        <taxon>Lysobacterales</taxon>
        <taxon>Lysobacteraceae</taxon>
        <taxon>Lysobacter</taxon>
        <taxon>environmental samples</taxon>
    </lineage>
</organism>
<dbReference type="Gene3D" id="1.10.10.10">
    <property type="entry name" value="Winged helix-like DNA-binding domain superfamily/Winged helix DNA-binding domain"/>
    <property type="match status" value="1"/>
</dbReference>
<dbReference type="AlphaFoldDB" id="A0A6J4KZT2"/>
<protein>
    <recommendedName>
        <fullName evidence="2">HTH luxR-type domain-containing protein</fullName>
    </recommendedName>
</protein>
<evidence type="ECO:0008006" key="2">
    <source>
        <dbReference type="Google" id="ProtNLM"/>
    </source>
</evidence>
<dbReference type="InterPro" id="IPR036388">
    <property type="entry name" value="WH-like_DNA-bd_sf"/>
</dbReference>
<gene>
    <name evidence="1" type="ORF">AVDCRST_MAG71-1151</name>
</gene>
<dbReference type="EMBL" id="CADCUA010000301">
    <property type="protein sequence ID" value="CAA9318910.1"/>
    <property type="molecule type" value="Genomic_DNA"/>
</dbReference>
<dbReference type="GO" id="GO:0006355">
    <property type="term" value="P:regulation of DNA-templated transcription"/>
    <property type="evidence" value="ECO:0007669"/>
    <property type="project" value="InterPro"/>
</dbReference>